<dbReference type="EMBL" id="JACHIP010000015">
    <property type="protein sequence ID" value="MBB5060560.1"/>
    <property type="molecule type" value="Genomic_DNA"/>
</dbReference>
<reference evidence="1 2" key="1">
    <citation type="submission" date="2020-08" db="EMBL/GenBank/DDBJ databases">
        <title>Genomic Encyclopedia of Type Strains, Phase IV (KMG-V): Genome sequencing to study the core and pangenomes of soil and plant-associated prokaryotes.</title>
        <authorList>
            <person name="Whitman W."/>
        </authorList>
    </citation>
    <scope>NUCLEOTIDE SEQUENCE [LARGE SCALE GENOMIC DNA]</scope>
    <source>
        <strain evidence="1 2">M8UP14</strain>
    </source>
</reference>
<evidence type="ECO:0000313" key="2">
    <source>
        <dbReference type="Proteomes" id="UP000540989"/>
    </source>
</evidence>
<keyword evidence="2" id="KW-1185">Reference proteome</keyword>
<evidence type="ECO:0000313" key="1">
    <source>
        <dbReference type="EMBL" id="MBB5060560.1"/>
    </source>
</evidence>
<comment type="caution">
    <text evidence="1">The sequence shown here is derived from an EMBL/GenBank/DDBJ whole genome shotgun (WGS) entry which is preliminary data.</text>
</comment>
<proteinExistence type="predicted"/>
<organism evidence="1 2">
    <name type="scientific">Granulicella aggregans</name>
    <dbReference type="NCBI Taxonomy" id="474949"/>
    <lineage>
        <taxon>Bacteria</taxon>
        <taxon>Pseudomonadati</taxon>
        <taxon>Acidobacteriota</taxon>
        <taxon>Terriglobia</taxon>
        <taxon>Terriglobales</taxon>
        <taxon>Acidobacteriaceae</taxon>
        <taxon>Granulicella</taxon>
    </lineage>
</organism>
<accession>A0A7W8E7R6</accession>
<sequence>MYHNSHCVMSNRSGRDSLQTVEALLLSEDGALSSLTETGARLALTEAIGSNEYGVAVKGRGAHHTGDKVTLSCH</sequence>
<dbReference type="AlphaFoldDB" id="A0A7W8E7R6"/>
<dbReference type="Proteomes" id="UP000540989">
    <property type="component" value="Unassembled WGS sequence"/>
</dbReference>
<gene>
    <name evidence="1" type="ORF">HDF16_005296</name>
</gene>
<protein>
    <submittedName>
        <fullName evidence="1">Uncharacterized protein</fullName>
    </submittedName>
</protein>
<name>A0A7W8E7R6_9BACT</name>